<organism evidence="10">
    <name type="scientific">Candidatus Berkiella cookevillensis</name>
    <dbReference type="NCBI Taxonomy" id="437022"/>
    <lineage>
        <taxon>Bacteria</taxon>
        <taxon>Pseudomonadati</taxon>
        <taxon>Pseudomonadota</taxon>
        <taxon>Gammaproteobacteria</taxon>
        <taxon>Candidatus Berkiellales</taxon>
        <taxon>Candidatus Berkiellaceae</taxon>
        <taxon>Candidatus Berkiella</taxon>
    </lineage>
</organism>
<dbReference type="OrthoDB" id="5298556at2"/>
<dbReference type="AlphaFoldDB" id="A0A0Q9YQQ5"/>
<dbReference type="PANTHER" id="PTHR37479">
    <property type="entry name" value="CELL DIVISION PROTEIN FTSL"/>
    <property type="match status" value="1"/>
</dbReference>
<keyword evidence="4 8" id="KW-0812">Transmembrane</keyword>
<evidence type="ECO:0000256" key="3">
    <source>
        <dbReference type="ARBA" id="ARBA00022618"/>
    </source>
</evidence>
<dbReference type="Pfam" id="PF04999">
    <property type="entry name" value="FtsL"/>
    <property type="match status" value="1"/>
</dbReference>
<evidence type="ECO:0000256" key="1">
    <source>
        <dbReference type="ARBA" id="ARBA00004401"/>
    </source>
</evidence>
<keyword evidence="2 8" id="KW-1003">Cell membrane</keyword>
<dbReference type="STRING" id="437022.CC99x_01583"/>
<accession>A0A0Q9YQQ5</accession>
<reference evidence="11" key="2">
    <citation type="journal article" date="2016" name="Genome Announc.">
        <title>Draft Genome Sequences of Two Novel Amoeba-Resistant Intranuclear Bacteria, 'Candidatus Berkiella cookevillensis' and 'Candidatus Berkiella aquae'.</title>
        <authorList>
            <person name="Mehari Y.T."/>
            <person name="Arivett B.A."/>
            <person name="Farone A.L."/>
            <person name="Gunderson J.H."/>
            <person name="Farone M.B."/>
        </authorList>
    </citation>
    <scope>NUCLEOTIDE SEQUENCE</scope>
    <source>
        <strain evidence="11">CC99</strain>
    </source>
</reference>
<dbReference type="PANTHER" id="PTHR37479:SF1">
    <property type="entry name" value="CELL DIVISION PROTEIN FTSL"/>
    <property type="match status" value="1"/>
</dbReference>
<evidence type="ECO:0000256" key="8">
    <source>
        <dbReference type="HAMAP-Rule" id="MF_00910"/>
    </source>
</evidence>
<evidence type="ECO:0000256" key="7">
    <source>
        <dbReference type="ARBA" id="ARBA00023306"/>
    </source>
</evidence>
<keyword evidence="8" id="KW-0997">Cell inner membrane</keyword>
<dbReference type="GO" id="GO:0005886">
    <property type="term" value="C:plasma membrane"/>
    <property type="evidence" value="ECO:0007669"/>
    <property type="project" value="UniProtKB-SubCell"/>
</dbReference>
<keyword evidence="3 8" id="KW-0132">Cell division</keyword>
<comment type="subunit">
    <text evidence="8">Part of a complex composed of FtsB, FtsL and FtsQ.</text>
</comment>
<dbReference type="EMBL" id="LKHV02000001">
    <property type="protein sequence ID" value="MCS5708132.1"/>
    <property type="molecule type" value="Genomic_DNA"/>
</dbReference>
<reference evidence="11" key="3">
    <citation type="submission" date="2021-06" db="EMBL/GenBank/DDBJ databases">
        <title>Genomic Description and Analysis of Intracellular Bacteria, Candidatus Berkiella cookevillensis and Candidatus Berkiella aquae.</title>
        <authorList>
            <person name="Kidane D.T."/>
            <person name="Mehari Y.T."/>
            <person name="Rice F.C."/>
            <person name="Arivett B.A."/>
            <person name="Farone A.L."/>
            <person name="Berk S.G."/>
            <person name="Farone M.B."/>
        </authorList>
    </citation>
    <scope>NUCLEOTIDE SEQUENCE</scope>
    <source>
        <strain evidence="11">CC99</strain>
    </source>
</reference>
<feature type="transmembrane region" description="Helical" evidence="8">
    <location>
        <begin position="12"/>
        <end position="34"/>
    </location>
</feature>
<dbReference type="EMBL" id="LKHV01000007">
    <property type="protein sequence ID" value="KRG18371.1"/>
    <property type="molecule type" value="Genomic_DNA"/>
</dbReference>
<evidence type="ECO:0000256" key="4">
    <source>
        <dbReference type="ARBA" id="ARBA00022692"/>
    </source>
</evidence>
<sequence length="98" mass="10921">MASIGQGLGGRMQSVLIVVLVAFVFASAVSVIFIKHKTRQYFSELQNLQRASEDAHVEWSQLLVEQGTWASDARVDRAARQRLNMVLPQPQEVVVLAK</sequence>
<comment type="function">
    <text evidence="8">Essential cell division protein. May link together the upstream cell division proteins, which are predominantly cytoplasmic, with the downstream cell division proteins, which are predominantly periplasmic.</text>
</comment>
<comment type="similarity">
    <text evidence="8">Belongs to the FtsL family.</text>
</comment>
<evidence type="ECO:0000313" key="12">
    <source>
        <dbReference type="Proteomes" id="UP000051494"/>
    </source>
</evidence>
<dbReference type="PATRIC" id="fig|1590042.3.peg.1607"/>
<name>A0A0Q9YQQ5_9GAMM</name>
<evidence type="ECO:0000256" key="2">
    <source>
        <dbReference type="ARBA" id="ARBA00022475"/>
    </source>
</evidence>
<comment type="subcellular location">
    <subcellularLocation>
        <location evidence="8">Cell inner membrane</location>
        <topology evidence="8">Single-pass type II membrane protein</topology>
    </subcellularLocation>
    <subcellularLocation>
        <location evidence="1">Cell membrane</location>
        <topology evidence="1">Single-pass type II membrane protein</topology>
    </subcellularLocation>
    <text evidence="8">Localizes to the division septum where it forms a ring structure.</text>
</comment>
<evidence type="ECO:0000313" key="11">
    <source>
        <dbReference type="EMBL" id="MCS5708132.1"/>
    </source>
</evidence>
<evidence type="ECO:0000313" key="10">
    <source>
        <dbReference type="EMBL" id="KRG18371.1"/>
    </source>
</evidence>
<dbReference type="HAMAP" id="MF_00910">
    <property type="entry name" value="FtsL"/>
    <property type="match status" value="1"/>
</dbReference>
<evidence type="ECO:0000256" key="6">
    <source>
        <dbReference type="ARBA" id="ARBA00023136"/>
    </source>
</evidence>
<evidence type="ECO:0000256" key="9">
    <source>
        <dbReference type="NCBIfam" id="TIGR02209"/>
    </source>
</evidence>
<keyword evidence="6 8" id="KW-0472">Membrane</keyword>
<keyword evidence="12" id="KW-1185">Reference proteome</keyword>
<dbReference type="Proteomes" id="UP000051494">
    <property type="component" value="Unassembled WGS sequence"/>
</dbReference>
<dbReference type="RefSeq" id="WP_083477349.1">
    <property type="nucleotide sequence ID" value="NZ_LKHV02000001.1"/>
</dbReference>
<keyword evidence="7 8" id="KW-0131">Cell cycle</keyword>
<dbReference type="InterPro" id="IPR011922">
    <property type="entry name" value="Cell_div_FtsL"/>
</dbReference>
<reference evidence="10" key="1">
    <citation type="submission" date="2015-09" db="EMBL/GenBank/DDBJ databases">
        <title>Draft Genome Sequences of Two Novel Amoeba-resistant Intranuclear Bacteria, Candidatus Berkiella cookevillensis and Candidatus Berkiella aquae.</title>
        <authorList>
            <person name="Mehari Y.T."/>
            <person name="Arivett B.A."/>
            <person name="Farone A.L."/>
            <person name="Gunderson J.H."/>
            <person name="Farone M.B."/>
        </authorList>
    </citation>
    <scope>NUCLEOTIDE SEQUENCE [LARGE SCALE GENOMIC DNA]</scope>
    <source>
        <strain evidence="10">CC99</strain>
    </source>
</reference>
<comment type="caution">
    <text evidence="10">The sequence shown here is derived from an EMBL/GenBank/DDBJ whole genome shotgun (WGS) entry which is preliminary data.</text>
</comment>
<dbReference type="NCBIfam" id="TIGR02209">
    <property type="entry name" value="ftsL_broad"/>
    <property type="match status" value="1"/>
</dbReference>
<dbReference type="GO" id="GO:0043093">
    <property type="term" value="P:FtsZ-dependent cytokinesis"/>
    <property type="evidence" value="ECO:0007669"/>
    <property type="project" value="UniProtKB-UniRule"/>
</dbReference>
<evidence type="ECO:0000256" key="5">
    <source>
        <dbReference type="ARBA" id="ARBA00022989"/>
    </source>
</evidence>
<dbReference type="GO" id="GO:0032153">
    <property type="term" value="C:cell division site"/>
    <property type="evidence" value="ECO:0007669"/>
    <property type="project" value="UniProtKB-UniRule"/>
</dbReference>
<protein>
    <recommendedName>
        <fullName evidence="8 9">Cell division protein FtsL</fullName>
    </recommendedName>
</protein>
<gene>
    <name evidence="8 11" type="primary">ftsL</name>
    <name evidence="11" type="ORF">CC99x_004370</name>
    <name evidence="10" type="ORF">CC99x_01583</name>
</gene>
<proteinExistence type="inferred from homology"/>
<keyword evidence="5 8" id="KW-1133">Transmembrane helix</keyword>